<feature type="region of interest" description="Disordered" evidence="1">
    <location>
        <begin position="112"/>
        <end position="140"/>
    </location>
</feature>
<comment type="caution">
    <text evidence="3">The sequence shown here is derived from an EMBL/GenBank/DDBJ whole genome shotgun (WGS) entry which is preliminary data.</text>
</comment>
<evidence type="ECO:0000313" key="4">
    <source>
        <dbReference type="Proteomes" id="UP001206924"/>
    </source>
</evidence>
<feature type="compositionally biased region" description="Basic and acidic residues" evidence="1">
    <location>
        <begin position="222"/>
        <end position="245"/>
    </location>
</feature>
<keyword evidence="4" id="KW-1185">Reference proteome</keyword>
<sequence length="398" mass="41620">MSHESTPAAAPFDASVPQRSPSLGNPRSAWLVLGLAAGLLWVAALQGSLGVIVWLLAIGSLLVLTALYALGFRRRSWANLDTLEQRKFALSLGAVVLVVGMVAGVVSTPDPVPSSLSAEADGLRPRPDPFALPTTPPPGSVLNLPLPPGVEDATDDSANEPGGVAVLADALVQEPAQQGSIRNGPCATEGEVRTEDQVEYRCTRNPAGDLVWLDSASRLEQAEQEEKARQAEAERVRQAEADRWEQAQQQAAEERARAEDAARNPQPAPQQPPLNPPGNSPQPPPTEPSPQPPTEPGEPPTQPPTEPPTEPSTEPPTSPPSPDPTAPPTVPPTPPGPPNPPEPGTPDPDIPVIPPEFPFPPNPPSPPRPTPPPSSFAPPPDAPDATEAAIETVLPAAR</sequence>
<feature type="compositionally biased region" description="Pro residues" evidence="1">
    <location>
        <begin position="266"/>
        <end position="382"/>
    </location>
</feature>
<dbReference type="EMBL" id="JANFLP010000013">
    <property type="protein sequence ID" value="MCQ1950835.1"/>
    <property type="molecule type" value="Genomic_DNA"/>
</dbReference>
<keyword evidence="2" id="KW-0812">Transmembrane</keyword>
<keyword evidence="2" id="KW-1133">Transmembrane helix</keyword>
<feature type="region of interest" description="Disordered" evidence="1">
    <location>
        <begin position="222"/>
        <end position="385"/>
    </location>
</feature>
<dbReference type="PRINTS" id="PR01217">
    <property type="entry name" value="PRICHEXTENSN"/>
</dbReference>
<feature type="region of interest" description="Disordered" evidence="1">
    <location>
        <begin position="175"/>
        <end position="196"/>
    </location>
</feature>
<dbReference type="Proteomes" id="UP001206924">
    <property type="component" value="Unassembled WGS sequence"/>
</dbReference>
<evidence type="ECO:0000256" key="1">
    <source>
        <dbReference type="SAM" id="MobiDB-lite"/>
    </source>
</evidence>
<name>A0ABT1NT57_9MICC</name>
<feature type="compositionally biased region" description="Pro residues" evidence="1">
    <location>
        <begin position="128"/>
        <end position="139"/>
    </location>
</feature>
<evidence type="ECO:0000313" key="3">
    <source>
        <dbReference type="EMBL" id="MCQ1950835.1"/>
    </source>
</evidence>
<feature type="transmembrane region" description="Helical" evidence="2">
    <location>
        <begin position="51"/>
        <end position="72"/>
    </location>
</feature>
<protein>
    <submittedName>
        <fullName evidence="3">Uncharacterized protein</fullName>
    </submittedName>
</protein>
<gene>
    <name evidence="3" type="ORF">NNX28_12980</name>
</gene>
<proteinExistence type="predicted"/>
<feature type="transmembrane region" description="Helical" evidence="2">
    <location>
        <begin position="28"/>
        <end position="45"/>
    </location>
</feature>
<feature type="transmembrane region" description="Helical" evidence="2">
    <location>
        <begin position="88"/>
        <end position="106"/>
    </location>
</feature>
<keyword evidence="2" id="KW-0472">Membrane</keyword>
<accession>A0ABT1NT57</accession>
<organism evidence="3 4">
    <name type="scientific">Arthrobacter jinronghuae</name>
    <dbReference type="NCBI Taxonomy" id="2964609"/>
    <lineage>
        <taxon>Bacteria</taxon>
        <taxon>Bacillati</taxon>
        <taxon>Actinomycetota</taxon>
        <taxon>Actinomycetes</taxon>
        <taxon>Micrococcales</taxon>
        <taxon>Micrococcaceae</taxon>
        <taxon>Arthrobacter</taxon>
    </lineage>
</organism>
<evidence type="ECO:0000256" key="2">
    <source>
        <dbReference type="SAM" id="Phobius"/>
    </source>
</evidence>
<feature type="compositionally biased region" description="Basic and acidic residues" evidence="1">
    <location>
        <begin position="252"/>
        <end position="262"/>
    </location>
</feature>
<dbReference type="RefSeq" id="WP_255866045.1">
    <property type="nucleotide sequence ID" value="NZ_CP104263.1"/>
</dbReference>
<reference evidence="3 4" key="1">
    <citation type="submission" date="2022-07" db="EMBL/GenBank/DDBJ databases">
        <title>Novel species in genus Arthrobacter.</title>
        <authorList>
            <person name="Liu Y."/>
        </authorList>
    </citation>
    <scope>NUCLEOTIDE SEQUENCE [LARGE SCALE GENOMIC DNA]</scope>
    <source>
        <strain evidence="4">zg-Y859</strain>
    </source>
</reference>